<feature type="transmembrane region" description="Helical" evidence="7">
    <location>
        <begin position="155"/>
        <end position="174"/>
    </location>
</feature>
<feature type="transmembrane region" description="Helical" evidence="7">
    <location>
        <begin position="111"/>
        <end position="135"/>
    </location>
</feature>
<keyword evidence="5 7" id="KW-0472">Membrane</keyword>
<dbReference type="Proteomes" id="UP000032568">
    <property type="component" value="Chromosome"/>
</dbReference>
<evidence type="ECO:0000256" key="3">
    <source>
        <dbReference type="ARBA" id="ARBA00022692"/>
    </source>
</evidence>
<dbReference type="PANTHER" id="PTHR11403:SF6">
    <property type="entry name" value="NITRIC OXIDE REDUCTASE SUBUNIT E"/>
    <property type="match status" value="1"/>
</dbReference>
<dbReference type="PANTHER" id="PTHR11403">
    <property type="entry name" value="CYTOCHROME C OXIDASE SUBUNIT III"/>
    <property type="match status" value="1"/>
</dbReference>
<evidence type="ECO:0000313" key="10">
    <source>
        <dbReference type="Proteomes" id="UP000032568"/>
    </source>
</evidence>
<dbReference type="EMBL" id="CP059735">
    <property type="protein sequence ID" value="WDE01707.1"/>
    <property type="molecule type" value="Genomic_DNA"/>
</dbReference>
<dbReference type="AlphaFoldDB" id="A0AAF0C3Y5"/>
<dbReference type="PROSITE" id="PS50253">
    <property type="entry name" value="COX3"/>
    <property type="match status" value="1"/>
</dbReference>
<dbReference type="InterPro" id="IPR035973">
    <property type="entry name" value="Cyt_c_oxidase_su3-like_sf"/>
</dbReference>
<dbReference type="KEGG" id="tact:SG35_001505"/>
<accession>A0AAF0C3Y5</accession>
<evidence type="ECO:0000256" key="6">
    <source>
        <dbReference type="RuleBase" id="RU003376"/>
    </source>
</evidence>
<dbReference type="Pfam" id="PF00510">
    <property type="entry name" value="COX3"/>
    <property type="match status" value="1"/>
</dbReference>
<feature type="transmembrane region" description="Helical" evidence="7">
    <location>
        <begin position="38"/>
        <end position="61"/>
    </location>
</feature>
<evidence type="ECO:0000259" key="8">
    <source>
        <dbReference type="PROSITE" id="PS50253"/>
    </source>
</evidence>
<proteinExistence type="inferred from homology"/>
<reference evidence="9 10" key="1">
    <citation type="journal article" date="2015" name="Genome Announc.">
        <title>Draft Genome Sequences of Marine Isolates of Thalassomonas viridans and Thalassomonas actiniarum.</title>
        <authorList>
            <person name="Olonade I."/>
            <person name="van Zyl L.J."/>
            <person name="Trindade M."/>
        </authorList>
    </citation>
    <scope>NUCLEOTIDE SEQUENCE [LARGE SCALE GENOMIC DNA]</scope>
    <source>
        <strain evidence="9 10">A5K-106</strain>
    </source>
</reference>
<protein>
    <submittedName>
        <fullName evidence="9">Cytochrome c oxidase subunit 3</fullName>
    </submittedName>
</protein>
<comment type="similarity">
    <text evidence="2 6">Belongs to the cytochrome c oxidase subunit 3 family.</text>
</comment>
<organism evidence="9 10">
    <name type="scientific">Thalassomonas actiniarum</name>
    <dbReference type="NCBI Taxonomy" id="485447"/>
    <lineage>
        <taxon>Bacteria</taxon>
        <taxon>Pseudomonadati</taxon>
        <taxon>Pseudomonadota</taxon>
        <taxon>Gammaproteobacteria</taxon>
        <taxon>Alteromonadales</taxon>
        <taxon>Colwelliaceae</taxon>
        <taxon>Thalassomonas</taxon>
    </lineage>
</organism>
<dbReference type="GO" id="GO:0019646">
    <property type="term" value="P:aerobic electron transport chain"/>
    <property type="evidence" value="ECO:0007669"/>
    <property type="project" value="InterPro"/>
</dbReference>
<keyword evidence="3 6" id="KW-0812">Transmembrane</keyword>
<comment type="subcellular location">
    <subcellularLocation>
        <location evidence="6">Cell membrane</location>
        <topology evidence="6">Multi-pass membrane protein</topology>
    </subcellularLocation>
    <subcellularLocation>
        <location evidence="1">Membrane</location>
        <topology evidence="1">Multi-pass membrane protein</topology>
    </subcellularLocation>
</comment>
<gene>
    <name evidence="9" type="ORF">SG35_001505</name>
</gene>
<feature type="transmembrane region" description="Helical" evidence="7">
    <location>
        <begin position="73"/>
        <end position="91"/>
    </location>
</feature>
<feature type="domain" description="Heme-copper oxidase subunit III family profile" evidence="8">
    <location>
        <begin position="1"/>
        <end position="175"/>
    </location>
</feature>
<reference evidence="9 10" key="2">
    <citation type="journal article" date="2022" name="Mar. Drugs">
        <title>Bioassay-Guided Fractionation Leads to the Detection of Cholic Acid Generated by the Rare Thalassomonas sp.</title>
        <authorList>
            <person name="Pheiffer F."/>
            <person name="Schneider Y.K."/>
            <person name="Hansen E.H."/>
            <person name="Andersen J.H."/>
            <person name="Isaksson J."/>
            <person name="Busche T."/>
            <person name="R C."/>
            <person name="Kalinowski J."/>
            <person name="Zyl L.V."/>
            <person name="Trindade M."/>
        </authorList>
    </citation>
    <scope>NUCLEOTIDE SEQUENCE [LARGE SCALE GENOMIC DNA]</scope>
    <source>
        <strain evidence="9 10">A5K-106</strain>
    </source>
</reference>
<keyword evidence="10" id="KW-1185">Reference proteome</keyword>
<dbReference type="InterPro" id="IPR024791">
    <property type="entry name" value="Cyt_c/ubiquinol_Oxase_su3"/>
</dbReference>
<evidence type="ECO:0000256" key="5">
    <source>
        <dbReference type="ARBA" id="ARBA00023136"/>
    </source>
</evidence>
<name>A0AAF0C3Y5_9GAMM</name>
<sequence>MWFFILMELTVFAIFFIGFAVAERLNPQLFTSGRESLHVWVGLVCTLALVISSYFVALAVVRVRENNNPAAKKLLLMALLFACVYLAVKLWEYRQLIGLGYDLSTNTFYTLYFFTTAFHFMHVLLGMIILGYMAVKTGKNVYSRQNCQGFEAGGAYWHMVDLVWILLFFLVYVVH</sequence>
<evidence type="ECO:0000256" key="2">
    <source>
        <dbReference type="ARBA" id="ARBA00010581"/>
    </source>
</evidence>
<evidence type="ECO:0000256" key="1">
    <source>
        <dbReference type="ARBA" id="ARBA00004141"/>
    </source>
</evidence>
<dbReference type="SUPFAM" id="SSF81452">
    <property type="entry name" value="Cytochrome c oxidase subunit III-like"/>
    <property type="match status" value="1"/>
</dbReference>
<dbReference type="GO" id="GO:0005886">
    <property type="term" value="C:plasma membrane"/>
    <property type="evidence" value="ECO:0007669"/>
    <property type="project" value="UniProtKB-SubCell"/>
</dbReference>
<evidence type="ECO:0000256" key="7">
    <source>
        <dbReference type="SAM" id="Phobius"/>
    </source>
</evidence>
<dbReference type="InterPro" id="IPR013833">
    <property type="entry name" value="Cyt_c_oxidase_su3_a-hlx"/>
</dbReference>
<dbReference type="InterPro" id="IPR000298">
    <property type="entry name" value="Cyt_c_oxidase-like_su3"/>
</dbReference>
<dbReference type="Gene3D" id="1.20.120.80">
    <property type="entry name" value="Cytochrome c oxidase, subunit III, four-helix bundle"/>
    <property type="match status" value="1"/>
</dbReference>
<evidence type="ECO:0000256" key="4">
    <source>
        <dbReference type="ARBA" id="ARBA00022989"/>
    </source>
</evidence>
<keyword evidence="4 7" id="KW-1133">Transmembrane helix</keyword>
<evidence type="ECO:0000313" key="9">
    <source>
        <dbReference type="EMBL" id="WDE01707.1"/>
    </source>
</evidence>
<dbReference type="GO" id="GO:0004129">
    <property type="term" value="F:cytochrome-c oxidase activity"/>
    <property type="evidence" value="ECO:0007669"/>
    <property type="project" value="InterPro"/>
</dbReference>